<gene>
    <name evidence="2" type="ORF">MONAX_5E043693</name>
</gene>
<keyword evidence="3" id="KW-1185">Reference proteome</keyword>
<accession>A0A5E4AK96</accession>
<evidence type="ECO:0000256" key="1">
    <source>
        <dbReference type="SAM" id="MobiDB-lite"/>
    </source>
</evidence>
<dbReference type="AlphaFoldDB" id="A0A5E4AK96"/>
<evidence type="ECO:0000313" key="2">
    <source>
        <dbReference type="EMBL" id="VTJ57400.1"/>
    </source>
</evidence>
<name>A0A5E4AK96_MARMO</name>
<proteinExistence type="predicted"/>
<feature type="compositionally biased region" description="Polar residues" evidence="1">
    <location>
        <begin position="102"/>
        <end position="113"/>
    </location>
</feature>
<organism evidence="2 3">
    <name type="scientific">Marmota monax</name>
    <name type="common">Woodchuck</name>
    <dbReference type="NCBI Taxonomy" id="9995"/>
    <lineage>
        <taxon>Eukaryota</taxon>
        <taxon>Metazoa</taxon>
        <taxon>Chordata</taxon>
        <taxon>Craniata</taxon>
        <taxon>Vertebrata</taxon>
        <taxon>Euteleostomi</taxon>
        <taxon>Mammalia</taxon>
        <taxon>Eutheria</taxon>
        <taxon>Euarchontoglires</taxon>
        <taxon>Glires</taxon>
        <taxon>Rodentia</taxon>
        <taxon>Sciuromorpha</taxon>
        <taxon>Sciuridae</taxon>
        <taxon>Xerinae</taxon>
        <taxon>Marmotini</taxon>
        <taxon>Marmota</taxon>
    </lineage>
</organism>
<reference evidence="2" key="1">
    <citation type="submission" date="2019-04" db="EMBL/GenBank/DDBJ databases">
        <authorList>
            <person name="Alioto T."/>
            <person name="Alioto T."/>
        </authorList>
    </citation>
    <scope>NUCLEOTIDE SEQUENCE [LARGE SCALE GENOMIC DNA]</scope>
</reference>
<evidence type="ECO:0000313" key="3">
    <source>
        <dbReference type="Proteomes" id="UP000335636"/>
    </source>
</evidence>
<dbReference type="EMBL" id="CABDUW010000080">
    <property type="protein sequence ID" value="VTJ57400.1"/>
    <property type="molecule type" value="Genomic_DNA"/>
</dbReference>
<feature type="region of interest" description="Disordered" evidence="1">
    <location>
        <begin position="90"/>
        <end position="113"/>
    </location>
</feature>
<protein>
    <submittedName>
        <fullName evidence="2">Uncharacterized protein</fullName>
    </submittedName>
</protein>
<comment type="caution">
    <text evidence="2">The sequence shown here is derived from an EMBL/GenBank/DDBJ whole genome shotgun (WGS) entry which is preliminary data.</text>
</comment>
<feature type="region of interest" description="Disordered" evidence="1">
    <location>
        <begin position="1"/>
        <end position="35"/>
    </location>
</feature>
<sequence>MMPAPGRGRHPSGTGLWGGALSRRPPGCRTSAASAGTDTCQCCPGPHQLWTASVPGVPASSSAATPDTWALGTLGFRGACPVLDTFHPGPPGCELPEDEGLSSGTRASQWNRA</sequence>
<dbReference type="Proteomes" id="UP000335636">
    <property type="component" value="Unassembled WGS sequence"/>
</dbReference>